<keyword evidence="3" id="KW-0210">Decarboxylase</keyword>
<accession>A0A1F5BKL0</accession>
<evidence type="ECO:0000256" key="2">
    <source>
        <dbReference type="ARBA" id="ARBA00009533"/>
    </source>
</evidence>
<keyword evidence="4 6" id="KW-0663">Pyridoxal phosphate</keyword>
<evidence type="ECO:0000256" key="4">
    <source>
        <dbReference type="ARBA" id="ARBA00022898"/>
    </source>
</evidence>
<dbReference type="GO" id="GO:0030170">
    <property type="term" value="F:pyridoxal phosphate binding"/>
    <property type="evidence" value="ECO:0007669"/>
    <property type="project" value="InterPro"/>
</dbReference>
<dbReference type="InterPro" id="IPR002129">
    <property type="entry name" value="PyrdxlP-dep_de-COase"/>
</dbReference>
<dbReference type="PROSITE" id="PS00392">
    <property type="entry name" value="DDC_GAD_HDC_YDC"/>
    <property type="match status" value="1"/>
</dbReference>
<evidence type="ECO:0000313" key="9">
    <source>
        <dbReference type="Proteomes" id="UP000179184"/>
    </source>
</evidence>
<evidence type="ECO:0000313" key="8">
    <source>
        <dbReference type="EMBL" id="OGD31121.1"/>
    </source>
</evidence>
<keyword evidence="5 7" id="KW-0456">Lyase</keyword>
<dbReference type="InterPro" id="IPR015421">
    <property type="entry name" value="PyrdxlP-dep_Trfase_major"/>
</dbReference>
<dbReference type="GO" id="GO:0016831">
    <property type="term" value="F:carboxy-lyase activity"/>
    <property type="evidence" value="ECO:0007669"/>
    <property type="project" value="UniProtKB-KW"/>
</dbReference>
<dbReference type="InterPro" id="IPR051151">
    <property type="entry name" value="Group_II_Decarboxylase"/>
</dbReference>
<evidence type="ECO:0000256" key="5">
    <source>
        <dbReference type="ARBA" id="ARBA00023239"/>
    </source>
</evidence>
<evidence type="ECO:0000256" key="3">
    <source>
        <dbReference type="ARBA" id="ARBA00022793"/>
    </source>
</evidence>
<dbReference type="EMBL" id="MEYN01000003">
    <property type="protein sequence ID" value="OGD31121.1"/>
    <property type="molecule type" value="Genomic_DNA"/>
</dbReference>
<comment type="caution">
    <text evidence="8">The sequence shown here is derived from an EMBL/GenBank/DDBJ whole genome shotgun (WGS) entry which is preliminary data.</text>
</comment>
<dbReference type="Pfam" id="PF00282">
    <property type="entry name" value="Pyridoxal_deC"/>
    <property type="match status" value="1"/>
</dbReference>
<dbReference type="InterPro" id="IPR021115">
    <property type="entry name" value="Pyridoxal-P_BS"/>
</dbReference>
<sequence>MREIEKKKLKVLYKNLKEASRYFLGYPCNLAYDYPELDEFFALSINNVGDPFGDSLYRVNTHEFEREVLCFFADLYRVDREKFWGYVTNGGTESNMYGLYLAREANPGGIVYFSEDTHYSISKTVKVLNMPSIMIRSKKNGEIDYDDLGKMLTIKRESPAIIVANIGTTMKGAVDKVEKILDILKKNRVQKYYIHCDAALGGMILPFVKSAPLFDFRLPIGSIAVSGHKMIGSPMPCGVVIARKKHAERIKRAIEYVGILDTTLSGSRNGHSVLILWLAIKKLGLKGFEQRVGHCLAMTDYALKKLKEINWPAWANENYNTVVLKRPDDQIVNKWQLAVQGDLAHILVMPHADKKRINGLIHELQASKK</sequence>
<comment type="similarity">
    <text evidence="2 7">Belongs to the group II decarboxylase family.</text>
</comment>
<dbReference type="AlphaFoldDB" id="A0A1F5BKL0"/>
<dbReference type="PANTHER" id="PTHR46101">
    <property type="match status" value="1"/>
</dbReference>
<organism evidence="8 9">
    <name type="scientific">Candidatus Azambacteria bacterium RIFCSPHIGHO2_02_46_12</name>
    <dbReference type="NCBI Taxonomy" id="1797295"/>
    <lineage>
        <taxon>Bacteria</taxon>
        <taxon>Candidatus Azamiibacteriota</taxon>
    </lineage>
</organism>
<dbReference type="PANTHER" id="PTHR46101:SF2">
    <property type="entry name" value="SERINE DECARBOXYLASE"/>
    <property type="match status" value="1"/>
</dbReference>
<protein>
    <submittedName>
        <fullName evidence="8">Histidine decarboxylase</fullName>
    </submittedName>
</protein>
<feature type="modified residue" description="N6-(pyridoxal phosphate)lysine" evidence="6">
    <location>
        <position position="229"/>
    </location>
</feature>
<reference evidence="8 9" key="1">
    <citation type="journal article" date="2016" name="Nat. Commun.">
        <title>Thousands of microbial genomes shed light on interconnected biogeochemical processes in an aquifer system.</title>
        <authorList>
            <person name="Anantharaman K."/>
            <person name="Brown C.T."/>
            <person name="Hug L.A."/>
            <person name="Sharon I."/>
            <person name="Castelle C.J."/>
            <person name="Probst A.J."/>
            <person name="Thomas B.C."/>
            <person name="Singh A."/>
            <person name="Wilkins M.J."/>
            <person name="Karaoz U."/>
            <person name="Brodie E.L."/>
            <person name="Williams K.H."/>
            <person name="Hubbard S.S."/>
            <person name="Banfield J.F."/>
        </authorList>
    </citation>
    <scope>NUCLEOTIDE SEQUENCE [LARGE SCALE GENOMIC DNA]</scope>
</reference>
<dbReference type="SUPFAM" id="SSF53383">
    <property type="entry name" value="PLP-dependent transferases"/>
    <property type="match status" value="1"/>
</dbReference>
<dbReference type="GO" id="GO:0019752">
    <property type="term" value="P:carboxylic acid metabolic process"/>
    <property type="evidence" value="ECO:0007669"/>
    <property type="project" value="InterPro"/>
</dbReference>
<name>A0A1F5BKL0_9BACT</name>
<dbReference type="InterPro" id="IPR015424">
    <property type="entry name" value="PyrdxlP-dep_Trfase"/>
</dbReference>
<dbReference type="Gene3D" id="3.40.640.10">
    <property type="entry name" value="Type I PLP-dependent aspartate aminotransferase-like (Major domain)"/>
    <property type="match status" value="1"/>
</dbReference>
<dbReference type="InterPro" id="IPR015422">
    <property type="entry name" value="PyrdxlP-dep_Trfase_small"/>
</dbReference>
<evidence type="ECO:0000256" key="1">
    <source>
        <dbReference type="ARBA" id="ARBA00001933"/>
    </source>
</evidence>
<dbReference type="Gene3D" id="3.90.1150.10">
    <property type="entry name" value="Aspartate Aminotransferase, domain 1"/>
    <property type="match status" value="1"/>
</dbReference>
<proteinExistence type="inferred from homology"/>
<evidence type="ECO:0000256" key="7">
    <source>
        <dbReference type="RuleBase" id="RU000382"/>
    </source>
</evidence>
<gene>
    <name evidence="8" type="ORF">A2W60_02600</name>
</gene>
<comment type="cofactor">
    <cofactor evidence="1 6 7">
        <name>pyridoxal 5'-phosphate</name>
        <dbReference type="ChEBI" id="CHEBI:597326"/>
    </cofactor>
</comment>
<evidence type="ECO:0000256" key="6">
    <source>
        <dbReference type="PIRSR" id="PIRSR602129-50"/>
    </source>
</evidence>
<dbReference type="Proteomes" id="UP000179184">
    <property type="component" value="Unassembled WGS sequence"/>
</dbReference>
<dbReference type="NCBIfam" id="NF002748">
    <property type="entry name" value="PRK02769.1"/>
    <property type="match status" value="1"/>
</dbReference>